<keyword evidence="2" id="KW-1185">Reference proteome</keyword>
<evidence type="ECO:0008006" key="3">
    <source>
        <dbReference type="Google" id="ProtNLM"/>
    </source>
</evidence>
<gene>
    <name evidence="1" type="ORF">INF20_00350</name>
</gene>
<dbReference type="Proteomes" id="UP001516588">
    <property type="component" value="Unassembled WGS sequence"/>
</dbReference>
<protein>
    <recommendedName>
        <fullName evidence="3">Polysaccharide deacetylase</fullName>
    </recommendedName>
</protein>
<comment type="caution">
    <text evidence="1">The sequence shown here is derived from an EMBL/GenBank/DDBJ whole genome shotgun (WGS) entry which is preliminary data.</text>
</comment>
<accession>A0ABR9QV37</accession>
<dbReference type="SUPFAM" id="SSF88713">
    <property type="entry name" value="Glycoside hydrolase/deacetylase"/>
    <property type="match status" value="1"/>
</dbReference>
<reference evidence="1 2" key="1">
    <citation type="submission" date="2020-10" db="EMBL/GenBank/DDBJ databases">
        <title>ChiBAC.</title>
        <authorList>
            <person name="Zenner C."/>
            <person name="Hitch T.C.A."/>
            <person name="Clavel T."/>
        </authorList>
    </citation>
    <scope>NUCLEOTIDE SEQUENCE [LARGE SCALE GENOMIC DNA]</scope>
    <source>
        <strain evidence="1 2">DSM 108706</strain>
    </source>
</reference>
<evidence type="ECO:0000313" key="1">
    <source>
        <dbReference type="EMBL" id="MBE5034739.1"/>
    </source>
</evidence>
<proteinExistence type="predicted"/>
<dbReference type="RefSeq" id="WP_226384407.1">
    <property type="nucleotide sequence ID" value="NZ_JADCKA010000001.1"/>
</dbReference>
<dbReference type="InterPro" id="IPR011330">
    <property type="entry name" value="Glyco_hydro/deAcase_b/a-brl"/>
</dbReference>
<name>A0ABR9QV37_9FIRM</name>
<sequence length="269" mass="32178">MKVIISHDVDHLYRNDHLFDLIYPKLWVRSTIEVIKKQYGIKEYFYRMLSPFEKRRNRIAEVMEFDSNNNIPSTFFFGMENGIGMNYNRSKAAEMIKYVKDMGFDVGVHGIEYRELDNMCKEARTFNSIVDNLDFGIRMHYVRFDNEITLKNLDKCGYIFDSSEFDKNKGFLIKKPYKVNNIWEFPLTIMDGYLPPKIEDKIQNTKKIINDAKAVGLQYITILFHDYMFSNGFDTDRKWYLWLVDYLKENNFEFISYKDAIKELEGQNE</sequence>
<dbReference type="EMBL" id="JADCKA010000001">
    <property type="protein sequence ID" value="MBE5034739.1"/>
    <property type="molecule type" value="Genomic_DNA"/>
</dbReference>
<dbReference type="Gene3D" id="3.20.20.370">
    <property type="entry name" value="Glycoside hydrolase/deacetylase"/>
    <property type="match status" value="1"/>
</dbReference>
<organism evidence="1 2">
    <name type="scientific">Gallibacter intestinalis</name>
    <dbReference type="NCBI Taxonomy" id="2779356"/>
    <lineage>
        <taxon>Bacteria</taxon>
        <taxon>Bacillati</taxon>
        <taxon>Bacillota</taxon>
        <taxon>Clostridia</taxon>
        <taxon>Eubacteriales</taxon>
        <taxon>Eubacteriaceae</taxon>
        <taxon>Gallibacter</taxon>
    </lineage>
</organism>
<evidence type="ECO:0000313" key="2">
    <source>
        <dbReference type="Proteomes" id="UP001516588"/>
    </source>
</evidence>